<evidence type="ECO:0000256" key="2">
    <source>
        <dbReference type="ARBA" id="ARBA00023002"/>
    </source>
</evidence>
<dbReference type="SUPFAM" id="SSF54665">
    <property type="entry name" value="CO dehydrogenase molybdoprotein N-domain-like"/>
    <property type="match status" value="1"/>
</dbReference>
<protein>
    <recommendedName>
        <fullName evidence="3">Aldehyde oxidase/xanthine dehydrogenase a/b hammerhead domain-containing protein</fullName>
    </recommendedName>
</protein>
<gene>
    <name evidence="4" type="ORF">METZ01_LOCUS14060</name>
</gene>
<dbReference type="PANTHER" id="PTHR11908:SF132">
    <property type="entry name" value="ALDEHYDE OXIDASE 1-RELATED"/>
    <property type="match status" value="1"/>
</dbReference>
<feature type="domain" description="Aldehyde oxidase/xanthine dehydrogenase a/b hammerhead" evidence="3">
    <location>
        <begin position="20"/>
        <end position="120"/>
    </location>
</feature>
<dbReference type="Pfam" id="PF02738">
    <property type="entry name" value="MoCoBD_1"/>
    <property type="match status" value="1"/>
</dbReference>
<evidence type="ECO:0000313" key="4">
    <source>
        <dbReference type="EMBL" id="SUZ61206.1"/>
    </source>
</evidence>
<dbReference type="InterPro" id="IPR036856">
    <property type="entry name" value="Ald_Oxase/Xan_DH_a/b_sf"/>
</dbReference>
<dbReference type="InterPro" id="IPR046867">
    <property type="entry name" value="AldOxase/xan_DH_MoCoBD2"/>
</dbReference>
<dbReference type="Gene3D" id="3.30.365.10">
    <property type="entry name" value="Aldehyde oxidase/xanthine dehydrogenase, molybdopterin binding domain"/>
    <property type="match status" value="4"/>
</dbReference>
<dbReference type="InterPro" id="IPR008274">
    <property type="entry name" value="AldOxase/xan_DH_MoCoBD1"/>
</dbReference>
<evidence type="ECO:0000259" key="3">
    <source>
        <dbReference type="SMART" id="SM01008"/>
    </source>
</evidence>
<dbReference type="EMBL" id="UINC01000788">
    <property type="protein sequence ID" value="SUZ61206.1"/>
    <property type="molecule type" value="Genomic_DNA"/>
</dbReference>
<keyword evidence="1" id="KW-0500">Molybdenum</keyword>
<dbReference type="GO" id="GO:0005506">
    <property type="term" value="F:iron ion binding"/>
    <property type="evidence" value="ECO:0007669"/>
    <property type="project" value="InterPro"/>
</dbReference>
<dbReference type="Gene3D" id="3.90.1170.50">
    <property type="entry name" value="Aldehyde oxidase/xanthine dehydrogenase, a/b hammerhead"/>
    <property type="match status" value="1"/>
</dbReference>
<dbReference type="GO" id="GO:0016491">
    <property type="term" value="F:oxidoreductase activity"/>
    <property type="evidence" value="ECO:0007669"/>
    <property type="project" value="UniProtKB-KW"/>
</dbReference>
<dbReference type="PANTHER" id="PTHR11908">
    <property type="entry name" value="XANTHINE DEHYDROGENASE"/>
    <property type="match status" value="1"/>
</dbReference>
<dbReference type="SMART" id="SM01008">
    <property type="entry name" value="Ald_Xan_dh_C"/>
    <property type="match status" value="1"/>
</dbReference>
<dbReference type="SUPFAM" id="SSF56003">
    <property type="entry name" value="Molybdenum cofactor-binding domain"/>
    <property type="match status" value="1"/>
</dbReference>
<reference evidence="4" key="1">
    <citation type="submission" date="2018-05" db="EMBL/GenBank/DDBJ databases">
        <authorList>
            <person name="Lanie J.A."/>
            <person name="Ng W.-L."/>
            <person name="Kazmierczak K.M."/>
            <person name="Andrzejewski T.M."/>
            <person name="Davidsen T.M."/>
            <person name="Wayne K.J."/>
            <person name="Tettelin H."/>
            <person name="Glass J.I."/>
            <person name="Rusch D."/>
            <person name="Podicherti R."/>
            <person name="Tsui H.-C.T."/>
            <person name="Winkler M.E."/>
        </authorList>
    </citation>
    <scope>NUCLEOTIDE SEQUENCE</scope>
</reference>
<name>A0A381P2N5_9ZZZZ</name>
<accession>A0A381P2N5</accession>
<organism evidence="4">
    <name type="scientific">marine metagenome</name>
    <dbReference type="NCBI Taxonomy" id="408172"/>
    <lineage>
        <taxon>unclassified sequences</taxon>
        <taxon>metagenomes</taxon>
        <taxon>ecological metagenomes</taxon>
    </lineage>
</organism>
<dbReference type="AlphaFoldDB" id="A0A381P2N5"/>
<sequence length="800" mass="84465">MANVLLGKNFTPPDVYGKVTGKAKYAEDFRAEGMLFCRLLTSPMPHGRVRTIDASAALAMEGVVAILTADELPEVPVPQAPILTNEPHYVGEPILAVAAVDETTAEEAIAKIKVDLEPLPFSVDPLESLRPGGSNARTTGNALVPQEGLKEIKWTAEDFAAAGEGKLPMGEPASTWSYGDLDGGFANAAVVLDETFVTAGNSHHSMEPRTAMAYWDNDKCYVHGSNQSQSFIVPGLANLIGIEPAQLVFIGENCGGGFGSKGAAYPIQALPALMSKKTKRPVMMRISRAEEYAIGVARSGFQGRIKLGFREDGRLLACDLYIVQENGPYTGFGDWNAAASAVSLVYTPEAMRFRGIPVSGNTPPKGAQRGPGQNQIATAVEPLLDKAARQLGLDQVAIRRINAPDHDSLYGGDQGPITSSYLPEALDQGAVSFKWDEKRATSGQRQGSKVIGVGVGQAFHSAGANGFDGLVRLTPDGKLHIHTGVGNLGTYSYASTSRVAAEVLKADWDNCVIERGDSSRGLPWNLGQFGSNTSFTMTRTNYAAAMDAVAKLKAIAANDLGGSPDNYEIGNETVYRRGNPSRRLTYARAAQRAIELGGAYSGQEMAEDLNPMTKASVRGLAGTGLIGAAKDGLERTGMVPALAAGFVRIELDLETGKFEILDYLGVADCGTVMHPQGLEAQVRSGAVMGFGEAALERQVFDPEFGLPGAVGLYRAKPPSYLDVAVGMGAEAVDQADPQNPVGAKGIGEPLMGCAAAALLCAISDALGGHYFNRVPVLPDMILNAASGRPQSHKPLDMHTD</sequence>
<dbReference type="InterPro" id="IPR000674">
    <property type="entry name" value="Ald_Oxase/Xan_DH_a/b"/>
</dbReference>
<keyword evidence="2" id="KW-0560">Oxidoreductase</keyword>
<dbReference type="InterPro" id="IPR037165">
    <property type="entry name" value="AldOxase/xan_DH_Mopterin-bd_sf"/>
</dbReference>
<dbReference type="Pfam" id="PF01315">
    <property type="entry name" value="Ald_Xan_dh_C"/>
    <property type="match status" value="1"/>
</dbReference>
<dbReference type="Pfam" id="PF20256">
    <property type="entry name" value="MoCoBD_2"/>
    <property type="match status" value="1"/>
</dbReference>
<proteinExistence type="predicted"/>
<dbReference type="InterPro" id="IPR016208">
    <property type="entry name" value="Ald_Oxase/xanthine_DH-like"/>
</dbReference>
<evidence type="ECO:0000256" key="1">
    <source>
        <dbReference type="ARBA" id="ARBA00022505"/>
    </source>
</evidence>